<dbReference type="AlphaFoldDB" id="A0A2P2IYD5"/>
<name>A0A2P2IYD5_RHIMU</name>
<proteinExistence type="predicted"/>
<keyword evidence="1" id="KW-0808">Transferase</keyword>
<protein>
    <submittedName>
        <fullName evidence="1">Histone acetyltransferase HAC1-like</fullName>
    </submittedName>
</protein>
<dbReference type="EMBL" id="GGEC01005760">
    <property type="protein sequence ID" value="MBW86243.1"/>
    <property type="molecule type" value="Transcribed_RNA"/>
</dbReference>
<evidence type="ECO:0000313" key="1">
    <source>
        <dbReference type="EMBL" id="MBW86243.1"/>
    </source>
</evidence>
<reference evidence="1" key="1">
    <citation type="submission" date="2018-02" db="EMBL/GenBank/DDBJ databases">
        <title>Rhizophora mucronata_Transcriptome.</title>
        <authorList>
            <person name="Meera S.P."/>
            <person name="Sreeshan A."/>
            <person name="Augustine A."/>
        </authorList>
    </citation>
    <scope>NUCLEOTIDE SEQUENCE</scope>
    <source>
        <tissue evidence="1">Leaf</tissue>
    </source>
</reference>
<organism evidence="1">
    <name type="scientific">Rhizophora mucronata</name>
    <name type="common">Asiatic mangrove</name>
    <dbReference type="NCBI Taxonomy" id="61149"/>
    <lineage>
        <taxon>Eukaryota</taxon>
        <taxon>Viridiplantae</taxon>
        <taxon>Streptophyta</taxon>
        <taxon>Embryophyta</taxon>
        <taxon>Tracheophyta</taxon>
        <taxon>Spermatophyta</taxon>
        <taxon>Magnoliopsida</taxon>
        <taxon>eudicotyledons</taxon>
        <taxon>Gunneridae</taxon>
        <taxon>Pentapetalae</taxon>
        <taxon>rosids</taxon>
        <taxon>fabids</taxon>
        <taxon>Malpighiales</taxon>
        <taxon>Rhizophoraceae</taxon>
        <taxon>Rhizophora</taxon>
    </lineage>
</organism>
<sequence length="20" mass="2163">MMSASKGLMANLLYTMSLSI</sequence>
<accession>A0A2P2IYD5</accession>
<dbReference type="GO" id="GO:0016740">
    <property type="term" value="F:transferase activity"/>
    <property type="evidence" value="ECO:0007669"/>
    <property type="project" value="UniProtKB-KW"/>
</dbReference>